<proteinExistence type="predicted"/>
<dbReference type="RefSeq" id="WP_121840826.1">
    <property type="nucleotide sequence ID" value="NZ_ML014882.1"/>
</dbReference>
<name>A0A3L8PRJ1_9GAMM</name>
<dbReference type="EMBL" id="QZEI01000133">
    <property type="protein sequence ID" value="RLV57834.1"/>
    <property type="molecule type" value="Genomic_DNA"/>
</dbReference>
<comment type="caution">
    <text evidence="1">The sequence shown here is derived from an EMBL/GenBank/DDBJ whole genome shotgun (WGS) entry which is preliminary data.</text>
</comment>
<dbReference type="SFLD" id="SFLDG01129">
    <property type="entry name" value="C1.5:_HAD__Beta-PGM__Phosphata"/>
    <property type="match status" value="1"/>
</dbReference>
<dbReference type="NCBIfam" id="NF011564">
    <property type="entry name" value="PRK14988.1"/>
    <property type="match status" value="1"/>
</dbReference>
<accession>A0A3L8PRJ1</accession>
<dbReference type="PRINTS" id="PR00413">
    <property type="entry name" value="HADHALOGNASE"/>
</dbReference>
<dbReference type="Gene3D" id="3.40.50.1000">
    <property type="entry name" value="HAD superfamily/HAD-like"/>
    <property type="match status" value="1"/>
</dbReference>
<dbReference type="SFLD" id="SFLDS00003">
    <property type="entry name" value="Haloacid_Dehalogenase"/>
    <property type="match status" value="1"/>
</dbReference>
<dbReference type="SUPFAM" id="SSF56784">
    <property type="entry name" value="HAD-like"/>
    <property type="match status" value="1"/>
</dbReference>
<reference evidence="1 2" key="1">
    <citation type="submission" date="2018-09" db="EMBL/GenBank/DDBJ databases">
        <title>Phylogeny of the Shewanellaceae, and recommendation for two new genera, Pseudoshewanella and Parashewanella.</title>
        <authorList>
            <person name="Wang G."/>
        </authorList>
    </citation>
    <scope>NUCLEOTIDE SEQUENCE [LARGE SCALE GENOMIC DNA]</scope>
    <source>
        <strain evidence="1 2">C51</strain>
    </source>
</reference>
<dbReference type="NCBIfam" id="TIGR01509">
    <property type="entry name" value="HAD-SF-IA-v3"/>
    <property type="match status" value="1"/>
</dbReference>
<organism evidence="1 2">
    <name type="scientific">Parashewanella curva</name>
    <dbReference type="NCBI Taxonomy" id="2338552"/>
    <lineage>
        <taxon>Bacteria</taxon>
        <taxon>Pseudomonadati</taxon>
        <taxon>Pseudomonadota</taxon>
        <taxon>Gammaproteobacteria</taxon>
        <taxon>Alteromonadales</taxon>
        <taxon>Shewanellaceae</taxon>
        <taxon>Parashewanella</taxon>
    </lineage>
</organism>
<gene>
    <name evidence="1" type="ORF">D5018_20445</name>
</gene>
<dbReference type="Pfam" id="PF00702">
    <property type="entry name" value="Hydrolase"/>
    <property type="match status" value="1"/>
</dbReference>
<dbReference type="InterPro" id="IPR023214">
    <property type="entry name" value="HAD_sf"/>
</dbReference>
<dbReference type="OrthoDB" id="9773910at2"/>
<dbReference type="InterPro" id="IPR006439">
    <property type="entry name" value="HAD-SF_hydro_IA"/>
</dbReference>
<dbReference type="PANTHER" id="PTHR43611:SF3">
    <property type="entry name" value="FLAVIN MONONUCLEOTIDE HYDROLASE 1, CHLOROPLATIC"/>
    <property type="match status" value="1"/>
</dbReference>
<dbReference type="PANTHER" id="PTHR43611">
    <property type="entry name" value="ALPHA-D-GLUCOSE 1-PHOSPHATE PHOSPHATASE"/>
    <property type="match status" value="1"/>
</dbReference>
<dbReference type="InterPro" id="IPR036412">
    <property type="entry name" value="HAD-like_sf"/>
</dbReference>
<sequence length="216" mass="24627">MLPWQQIDAVLLDMDGTLLDLHFDNHLWLKIVPQAIASSKQISVIDAQALVEEAYEEVAGTLNWYCLDYWQQRFDIDIVQLHESSVERIVLRDDCMPFLHSLKTMNKPRILATNAHPTSLALKLKHTELGSGLDHLMSSHETGYSKEDPRFWPQLFERFDLTPSRCLFVDDNEHVLAAAKKAGIGFVIGVENPDSQLPNKQFDHFDSTSDLRTLIG</sequence>
<dbReference type="CDD" id="cd01427">
    <property type="entry name" value="HAD_like"/>
    <property type="match status" value="1"/>
</dbReference>
<evidence type="ECO:0000313" key="1">
    <source>
        <dbReference type="EMBL" id="RLV57834.1"/>
    </source>
</evidence>
<protein>
    <submittedName>
        <fullName evidence="1">GMP/IMP nucleotidase</fullName>
    </submittedName>
</protein>
<dbReference type="AlphaFoldDB" id="A0A3L8PRJ1"/>
<keyword evidence="2" id="KW-1185">Reference proteome</keyword>
<evidence type="ECO:0000313" key="2">
    <source>
        <dbReference type="Proteomes" id="UP000281474"/>
    </source>
</evidence>
<dbReference type="Proteomes" id="UP000281474">
    <property type="component" value="Unassembled WGS sequence"/>
</dbReference>